<dbReference type="PRINTS" id="PR00454">
    <property type="entry name" value="ETSDOMAIN"/>
</dbReference>
<feature type="region of interest" description="Disordered" evidence="4">
    <location>
        <begin position="42"/>
        <end position="67"/>
    </location>
</feature>
<comment type="caution">
    <text evidence="6">The sequence shown here is derived from an EMBL/GenBank/DDBJ whole genome shotgun (WGS) entry which is preliminary data.</text>
</comment>
<dbReference type="GO" id="GO:0005634">
    <property type="term" value="C:nucleus"/>
    <property type="evidence" value="ECO:0007669"/>
    <property type="project" value="UniProtKB-SubCell"/>
</dbReference>
<keyword evidence="2 3" id="KW-0238">DNA-binding</keyword>
<organism evidence="6 7">
    <name type="scientific">Potamilus streckersoni</name>
    <dbReference type="NCBI Taxonomy" id="2493646"/>
    <lineage>
        <taxon>Eukaryota</taxon>
        <taxon>Metazoa</taxon>
        <taxon>Spiralia</taxon>
        <taxon>Lophotrochozoa</taxon>
        <taxon>Mollusca</taxon>
        <taxon>Bivalvia</taxon>
        <taxon>Autobranchia</taxon>
        <taxon>Heteroconchia</taxon>
        <taxon>Palaeoheterodonta</taxon>
        <taxon>Unionida</taxon>
        <taxon>Unionoidea</taxon>
        <taxon>Unionidae</taxon>
        <taxon>Ambleminae</taxon>
        <taxon>Lampsilini</taxon>
        <taxon>Potamilus</taxon>
    </lineage>
</organism>
<comment type="subcellular location">
    <subcellularLocation>
        <location evidence="3">Nucleus</location>
    </subcellularLocation>
</comment>
<dbReference type="GO" id="GO:0000981">
    <property type="term" value="F:DNA-binding transcription factor activity, RNA polymerase II-specific"/>
    <property type="evidence" value="ECO:0007669"/>
    <property type="project" value="TreeGrafter"/>
</dbReference>
<evidence type="ECO:0000256" key="1">
    <source>
        <dbReference type="ARBA" id="ARBA00005562"/>
    </source>
</evidence>
<dbReference type="InterPro" id="IPR046328">
    <property type="entry name" value="ETS_fam"/>
</dbReference>
<dbReference type="SUPFAM" id="SSF46785">
    <property type="entry name" value="Winged helix' DNA-binding domain"/>
    <property type="match status" value="1"/>
</dbReference>
<dbReference type="InterPro" id="IPR036388">
    <property type="entry name" value="WH-like_DNA-bd_sf"/>
</dbReference>
<dbReference type="PANTHER" id="PTHR11849:SF289">
    <property type="entry name" value="ETS-LIKE PROTEIN POINTED"/>
    <property type="match status" value="1"/>
</dbReference>
<dbReference type="Proteomes" id="UP001195483">
    <property type="component" value="Unassembled WGS sequence"/>
</dbReference>
<reference evidence="6" key="1">
    <citation type="journal article" date="2021" name="Genome Biol. Evol.">
        <title>A High-Quality Reference Genome for a Parasitic Bivalve with Doubly Uniparental Inheritance (Bivalvia: Unionida).</title>
        <authorList>
            <person name="Smith C.H."/>
        </authorList>
    </citation>
    <scope>NUCLEOTIDE SEQUENCE</scope>
    <source>
        <strain evidence="6">CHS0354</strain>
    </source>
</reference>
<feature type="domain" description="ETS" evidence="5">
    <location>
        <begin position="135"/>
        <end position="190"/>
    </location>
</feature>
<evidence type="ECO:0000259" key="5">
    <source>
        <dbReference type="PROSITE" id="PS50061"/>
    </source>
</evidence>
<evidence type="ECO:0000313" key="7">
    <source>
        <dbReference type="Proteomes" id="UP001195483"/>
    </source>
</evidence>
<dbReference type="InterPro" id="IPR000418">
    <property type="entry name" value="Ets_dom"/>
</dbReference>
<gene>
    <name evidence="6" type="ORF">CHS0354_009618</name>
</gene>
<feature type="compositionally biased region" description="Polar residues" evidence="4">
    <location>
        <begin position="42"/>
        <end position="61"/>
    </location>
</feature>
<dbReference type="GO" id="GO:0030154">
    <property type="term" value="P:cell differentiation"/>
    <property type="evidence" value="ECO:0007669"/>
    <property type="project" value="TreeGrafter"/>
</dbReference>
<evidence type="ECO:0000256" key="3">
    <source>
        <dbReference type="RuleBase" id="RU004019"/>
    </source>
</evidence>
<dbReference type="Pfam" id="PF00178">
    <property type="entry name" value="Ets"/>
    <property type="match status" value="1"/>
</dbReference>
<reference evidence="6" key="2">
    <citation type="journal article" date="2021" name="Genome Biol. Evol.">
        <title>Developing a high-quality reference genome for a parasitic bivalve with doubly uniparental inheritance (Bivalvia: Unionida).</title>
        <authorList>
            <person name="Smith C.H."/>
        </authorList>
    </citation>
    <scope>NUCLEOTIDE SEQUENCE</scope>
    <source>
        <strain evidence="6">CHS0354</strain>
        <tissue evidence="6">Mantle</tissue>
    </source>
</reference>
<keyword evidence="7" id="KW-1185">Reference proteome</keyword>
<comment type="similarity">
    <text evidence="1 3">Belongs to the ETS family.</text>
</comment>
<name>A0AAE0TKD6_9BIVA</name>
<dbReference type="PROSITE" id="PS50061">
    <property type="entry name" value="ETS_DOMAIN_3"/>
    <property type="match status" value="1"/>
</dbReference>
<dbReference type="GO" id="GO:0043565">
    <property type="term" value="F:sequence-specific DNA binding"/>
    <property type="evidence" value="ECO:0007669"/>
    <property type="project" value="InterPro"/>
</dbReference>
<sequence>MDNLCLQFRFGLVYHQQDQIARSGWSNYFTILCGKERVNGTTSTQVHCPTPGTSQNTTQSLPGEEEQHQLGILEDCSEDDEAESNVSSTNSEPVCTQLFGGCLLPSNQGYSPTEQPIAQVPNTHSYLDTKGKGPIQLWQFLLQLLTDNTCQHIISWTGDGWEFKLFDPDEVARRWGNQKNKPNMKYEKLS</sequence>
<reference evidence="6" key="3">
    <citation type="submission" date="2023-05" db="EMBL/GenBank/DDBJ databases">
        <authorList>
            <person name="Smith C.H."/>
        </authorList>
    </citation>
    <scope>NUCLEOTIDE SEQUENCE</scope>
    <source>
        <strain evidence="6">CHS0354</strain>
        <tissue evidence="6">Mantle</tissue>
    </source>
</reference>
<evidence type="ECO:0000313" key="6">
    <source>
        <dbReference type="EMBL" id="KAK3611153.1"/>
    </source>
</evidence>
<dbReference type="SMART" id="SM00413">
    <property type="entry name" value="ETS"/>
    <property type="match status" value="1"/>
</dbReference>
<dbReference type="InterPro" id="IPR036390">
    <property type="entry name" value="WH_DNA-bd_sf"/>
</dbReference>
<protein>
    <recommendedName>
        <fullName evidence="5">ETS domain-containing protein</fullName>
    </recommendedName>
</protein>
<dbReference type="Gene3D" id="1.10.10.10">
    <property type="entry name" value="Winged helix-like DNA-binding domain superfamily/Winged helix DNA-binding domain"/>
    <property type="match status" value="1"/>
</dbReference>
<proteinExistence type="inferred from homology"/>
<dbReference type="PROSITE" id="PS00345">
    <property type="entry name" value="ETS_DOMAIN_1"/>
    <property type="match status" value="1"/>
</dbReference>
<dbReference type="PANTHER" id="PTHR11849">
    <property type="entry name" value="ETS"/>
    <property type="match status" value="1"/>
</dbReference>
<keyword evidence="3" id="KW-0539">Nucleus</keyword>
<accession>A0AAE0TKD6</accession>
<dbReference type="AlphaFoldDB" id="A0AAE0TKD6"/>
<dbReference type="EMBL" id="JAEAOA010000614">
    <property type="protein sequence ID" value="KAK3611153.1"/>
    <property type="molecule type" value="Genomic_DNA"/>
</dbReference>
<evidence type="ECO:0000256" key="4">
    <source>
        <dbReference type="SAM" id="MobiDB-lite"/>
    </source>
</evidence>
<evidence type="ECO:0000256" key="2">
    <source>
        <dbReference type="ARBA" id="ARBA00023125"/>
    </source>
</evidence>